<evidence type="ECO:0000256" key="1">
    <source>
        <dbReference type="ARBA" id="ARBA00022737"/>
    </source>
</evidence>
<dbReference type="EMBL" id="GG662437">
    <property type="protein sequence ID" value="EAR84044.1"/>
    <property type="molecule type" value="Genomic_DNA"/>
</dbReference>
<dbReference type="SMART" id="SM00028">
    <property type="entry name" value="TPR"/>
    <property type="match status" value="3"/>
</dbReference>
<name>I7M619_TETTS</name>
<dbReference type="PROSITE" id="PS50005">
    <property type="entry name" value="TPR"/>
    <property type="match status" value="1"/>
</dbReference>
<reference evidence="6" key="1">
    <citation type="journal article" date="2006" name="PLoS Biol.">
        <title>Macronuclear genome sequence of the ciliate Tetrahymena thermophila, a model eukaryote.</title>
        <authorList>
            <person name="Eisen J.A."/>
            <person name="Coyne R.S."/>
            <person name="Wu M."/>
            <person name="Wu D."/>
            <person name="Thiagarajan M."/>
            <person name="Wortman J.R."/>
            <person name="Badger J.H."/>
            <person name="Ren Q."/>
            <person name="Amedeo P."/>
            <person name="Jones K.M."/>
            <person name="Tallon L.J."/>
            <person name="Delcher A.L."/>
            <person name="Salzberg S.L."/>
            <person name="Silva J.C."/>
            <person name="Haas B.J."/>
            <person name="Majoros W.H."/>
            <person name="Farzad M."/>
            <person name="Carlton J.M."/>
            <person name="Smith R.K. Jr."/>
            <person name="Garg J."/>
            <person name="Pearlman R.E."/>
            <person name="Karrer K.M."/>
            <person name="Sun L."/>
            <person name="Manning G."/>
            <person name="Elde N.C."/>
            <person name="Turkewitz A.P."/>
            <person name="Asai D.J."/>
            <person name="Wilkes D.E."/>
            <person name="Wang Y."/>
            <person name="Cai H."/>
            <person name="Collins K."/>
            <person name="Stewart B.A."/>
            <person name="Lee S.R."/>
            <person name="Wilamowska K."/>
            <person name="Weinberg Z."/>
            <person name="Ruzzo W.L."/>
            <person name="Wloga D."/>
            <person name="Gaertig J."/>
            <person name="Frankel J."/>
            <person name="Tsao C.-C."/>
            <person name="Gorovsky M.A."/>
            <person name="Keeling P.J."/>
            <person name="Waller R.F."/>
            <person name="Patron N.J."/>
            <person name="Cherry J.M."/>
            <person name="Stover N.A."/>
            <person name="Krieger C.J."/>
            <person name="del Toro C."/>
            <person name="Ryder H.F."/>
            <person name="Williamson S.C."/>
            <person name="Barbeau R.A."/>
            <person name="Hamilton E.P."/>
            <person name="Orias E."/>
        </authorList>
    </citation>
    <scope>NUCLEOTIDE SEQUENCE [LARGE SCALE GENOMIC DNA]</scope>
    <source>
        <strain evidence="6">SB210</strain>
    </source>
</reference>
<organism evidence="5 6">
    <name type="scientific">Tetrahymena thermophila (strain SB210)</name>
    <dbReference type="NCBI Taxonomy" id="312017"/>
    <lineage>
        <taxon>Eukaryota</taxon>
        <taxon>Sar</taxon>
        <taxon>Alveolata</taxon>
        <taxon>Ciliophora</taxon>
        <taxon>Intramacronucleata</taxon>
        <taxon>Oligohymenophorea</taxon>
        <taxon>Hymenostomatida</taxon>
        <taxon>Tetrahymenina</taxon>
        <taxon>Tetrahymenidae</taxon>
        <taxon>Tetrahymena</taxon>
    </lineage>
</organism>
<feature type="region of interest" description="Disordered" evidence="4">
    <location>
        <begin position="275"/>
        <end position="296"/>
    </location>
</feature>
<evidence type="ECO:0000256" key="2">
    <source>
        <dbReference type="ARBA" id="ARBA00022803"/>
    </source>
</evidence>
<accession>I7M619</accession>
<keyword evidence="1" id="KW-0677">Repeat</keyword>
<dbReference type="RefSeq" id="XP_001031707.1">
    <property type="nucleotide sequence ID" value="XM_001031707.1"/>
</dbReference>
<dbReference type="KEGG" id="tet:TTHERM_00755780"/>
<dbReference type="InterPro" id="IPR011990">
    <property type="entry name" value="TPR-like_helical_dom_sf"/>
</dbReference>
<dbReference type="InterPro" id="IPR019734">
    <property type="entry name" value="TPR_rpt"/>
</dbReference>
<evidence type="ECO:0000313" key="6">
    <source>
        <dbReference type="Proteomes" id="UP000009168"/>
    </source>
</evidence>
<dbReference type="HOGENOM" id="CLU_845912_0_0_1"/>
<protein>
    <submittedName>
        <fullName evidence="5">Tetratricopeptide repeat protein</fullName>
    </submittedName>
</protein>
<dbReference type="Gene3D" id="1.25.40.10">
    <property type="entry name" value="Tetratricopeptide repeat domain"/>
    <property type="match status" value="1"/>
</dbReference>
<dbReference type="Proteomes" id="UP000009168">
    <property type="component" value="Unassembled WGS sequence"/>
</dbReference>
<dbReference type="PANTHER" id="PTHR11242">
    <property type="entry name" value="ARYL HYDROCARBON RECEPTOR INTERACTING PROTEIN RELATED"/>
    <property type="match status" value="1"/>
</dbReference>
<dbReference type="OMA" id="QESANYH"/>
<feature type="repeat" description="TPR" evidence="3">
    <location>
        <begin position="173"/>
        <end position="206"/>
    </location>
</feature>
<dbReference type="SUPFAM" id="SSF48452">
    <property type="entry name" value="TPR-like"/>
    <property type="match status" value="1"/>
</dbReference>
<evidence type="ECO:0000256" key="3">
    <source>
        <dbReference type="PROSITE-ProRule" id="PRU00339"/>
    </source>
</evidence>
<dbReference type="eggNOG" id="ENOG502S91S">
    <property type="taxonomic scope" value="Eukaryota"/>
</dbReference>
<evidence type="ECO:0000256" key="4">
    <source>
        <dbReference type="SAM" id="MobiDB-lite"/>
    </source>
</evidence>
<proteinExistence type="predicted"/>
<dbReference type="OrthoDB" id="298012at2759"/>
<evidence type="ECO:0000313" key="5">
    <source>
        <dbReference type="EMBL" id="EAR84044.1"/>
    </source>
</evidence>
<dbReference type="InterPro" id="IPR039663">
    <property type="entry name" value="AIP/AIPL1/TTC9"/>
</dbReference>
<keyword evidence="2 3" id="KW-0802">TPR repeat</keyword>
<gene>
    <name evidence="5" type="ORF">TTHERM_00755780</name>
</gene>
<dbReference type="AlphaFoldDB" id="I7M619"/>
<dbReference type="GeneID" id="7826355"/>
<sequence length="329" mass="39241">MEQYIQLFQESANYHSEVMKEQRKKFESKPQFIRAGLYYFQKFQEMHHQQIQQKYFASELLKISGNQKFKNQEYEQACVLYEQALSIFRFVRNKRENWQKEGLYDDDLEYVDENGKSDKEKKLVKGLKVVLYQNICLVYLKLSKNNCQNVNDALYACNEAIKLDQKSSKAYYLRAKARLDKVALNNEDFKQSIKDYKRALELDPDNQNIQQQLQKCIIAFDKIKQIDFSQPFNSNKQTQREERCFIADCQAANGLNSNFQVNMVKNNERKTVQQMQINDKDKKKKSQKNDNIDEQTNKTQDLWNQLRIEKTFLNQNISLNYEIIQKTVI</sequence>
<dbReference type="PANTHER" id="PTHR11242:SF0">
    <property type="entry name" value="TPR_REGION DOMAIN-CONTAINING PROTEIN"/>
    <property type="match status" value="1"/>
</dbReference>
<dbReference type="InParanoid" id="I7M619"/>
<keyword evidence="6" id="KW-1185">Reference proteome</keyword>
<dbReference type="STRING" id="312017.I7M619"/>